<comment type="caution">
    <text evidence="2">The sequence shown here is derived from an EMBL/GenBank/DDBJ whole genome shotgun (WGS) entry which is preliminary data.</text>
</comment>
<accession>A0A4R2IHW7</accession>
<name>A0A4R2IHW7_9ACTN</name>
<sequence length="59" mass="6410">MNELESIRKAFPETDGPSPEAAAAARRQVEALIREFPEQNLHGATISGKQHARGGWGPQ</sequence>
<feature type="compositionally biased region" description="Basic and acidic residues" evidence="1">
    <location>
        <begin position="1"/>
        <end position="12"/>
    </location>
</feature>
<dbReference type="AlphaFoldDB" id="A0A4R2IHW7"/>
<reference evidence="2 3" key="1">
    <citation type="journal article" date="2015" name="Stand. Genomic Sci.">
        <title>Genomic Encyclopedia of Bacterial and Archaeal Type Strains, Phase III: the genomes of soil and plant-associated and newly described type strains.</title>
        <authorList>
            <person name="Whitman W.B."/>
            <person name="Woyke T."/>
            <person name="Klenk H.P."/>
            <person name="Zhou Y."/>
            <person name="Lilburn T.G."/>
            <person name="Beck B.J."/>
            <person name="De Vos P."/>
            <person name="Vandamme P."/>
            <person name="Eisen J.A."/>
            <person name="Garrity G."/>
            <person name="Hugenholtz P."/>
            <person name="Kyrpides N.C."/>
        </authorList>
    </citation>
    <scope>NUCLEOTIDE SEQUENCE [LARGE SCALE GENOMIC DNA]</scope>
    <source>
        <strain evidence="2 3">VKM Ac-2541</strain>
    </source>
</reference>
<protein>
    <submittedName>
        <fullName evidence="2">Uncharacterized protein</fullName>
    </submittedName>
</protein>
<evidence type="ECO:0000313" key="3">
    <source>
        <dbReference type="Proteomes" id="UP000295573"/>
    </source>
</evidence>
<feature type="region of interest" description="Disordered" evidence="1">
    <location>
        <begin position="40"/>
        <end position="59"/>
    </location>
</feature>
<gene>
    <name evidence="2" type="ORF">EV646_110265</name>
</gene>
<organism evidence="2 3">
    <name type="scientific">Kribbella antiqua</name>
    <dbReference type="NCBI Taxonomy" id="2512217"/>
    <lineage>
        <taxon>Bacteria</taxon>
        <taxon>Bacillati</taxon>
        <taxon>Actinomycetota</taxon>
        <taxon>Actinomycetes</taxon>
        <taxon>Propionibacteriales</taxon>
        <taxon>Kribbellaceae</taxon>
        <taxon>Kribbella</taxon>
    </lineage>
</organism>
<keyword evidence="3" id="KW-1185">Reference proteome</keyword>
<dbReference type="EMBL" id="SLWR01000010">
    <property type="protein sequence ID" value="TCO44551.1"/>
    <property type="molecule type" value="Genomic_DNA"/>
</dbReference>
<dbReference type="RefSeq" id="WP_132153636.1">
    <property type="nucleotide sequence ID" value="NZ_SLWR01000010.1"/>
</dbReference>
<proteinExistence type="predicted"/>
<evidence type="ECO:0000313" key="2">
    <source>
        <dbReference type="EMBL" id="TCO44551.1"/>
    </source>
</evidence>
<feature type="region of interest" description="Disordered" evidence="1">
    <location>
        <begin position="1"/>
        <end position="26"/>
    </location>
</feature>
<evidence type="ECO:0000256" key="1">
    <source>
        <dbReference type="SAM" id="MobiDB-lite"/>
    </source>
</evidence>
<dbReference type="Proteomes" id="UP000295573">
    <property type="component" value="Unassembled WGS sequence"/>
</dbReference>